<dbReference type="RefSeq" id="XP_003424300.1">
    <property type="nucleotide sequence ID" value="XM_003424252.5"/>
</dbReference>
<evidence type="ECO:0000256" key="4">
    <source>
        <dbReference type="SAM" id="SignalP"/>
    </source>
</evidence>
<reference evidence="6" key="1">
    <citation type="submission" date="2021-01" db="UniProtKB">
        <authorList>
            <consortium name="EnsemblMetazoa"/>
        </authorList>
    </citation>
    <scope>IDENTIFICATION</scope>
</reference>
<dbReference type="Proteomes" id="UP000002358">
    <property type="component" value="Chromosome 3"/>
</dbReference>
<dbReference type="PANTHER" id="PTHR46957:SF3">
    <property type="entry name" value="CYTOKINE RECEPTOR"/>
    <property type="match status" value="1"/>
</dbReference>
<dbReference type="GeneID" id="100679055"/>
<name>A0A7M7GDF6_NASVI</name>
<protein>
    <recommendedName>
        <fullName evidence="1">protein-tyrosine-phosphatase</fullName>
        <ecNumber evidence="1">3.1.3.48</ecNumber>
    </recommendedName>
</protein>
<dbReference type="EnsemblMetazoa" id="XM_003424252">
    <property type="protein sequence ID" value="XP_003424300"/>
    <property type="gene ID" value="LOC100679055"/>
</dbReference>
<keyword evidence="3" id="KW-1133">Transmembrane helix</keyword>
<evidence type="ECO:0000256" key="3">
    <source>
        <dbReference type="SAM" id="Phobius"/>
    </source>
</evidence>
<dbReference type="FunCoup" id="A0A7M7GDF6">
    <property type="interactions" value="30"/>
</dbReference>
<dbReference type="InterPro" id="IPR036116">
    <property type="entry name" value="FN3_sf"/>
</dbReference>
<dbReference type="KEGG" id="nvi:100679055"/>
<feature type="transmembrane region" description="Helical" evidence="3">
    <location>
        <begin position="744"/>
        <end position="767"/>
    </location>
</feature>
<evidence type="ECO:0000256" key="2">
    <source>
        <dbReference type="SAM" id="MobiDB-lite"/>
    </source>
</evidence>
<dbReference type="CDD" id="cd00063">
    <property type="entry name" value="FN3"/>
    <property type="match status" value="3"/>
</dbReference>
<evidence type="ECO:0000256" key="1">
    <source>
        <dbReference type="ARBA" id="ARBA00013064"/>
    </source>
</evidence>
<dbReference type="OrthoDB" id="5854685at2759"/>
<dbReference type="SMART" id="SM00060">
    <property type="entry name" value="FN3"/>
    <property type="match status" value="4"/>
</dbReference>
<feature type="chain" id="PRO_5029520377" description="protein-tyrosine-phosphatase" evidence="4">
    <location>
        <begin position="23"/>
        <end position="816"/>
    </location>
</feature>
<accession>A0A7M7GDF6</accession>
<organism evidence="6 7">
    <name type="scientific">Nasonia vitripennis</name>
    <name type="common">Parasitic wasp</name>
    <dbReference type="NCBI Taxonomy" id="7425"/>
    <lineage>
        <taxon>Eukaryota</taxon>
        <taxon>Metazoa</taxon>
        <taxon>Ecdysozoa</taxon>
        <taxon>Arthropoda</taxon>
        <taxon>Hexapoda</taxon>
        <taxon>Insecta</taxon>
        <taxon>Pterygota</taxon>
        <taxon>Neoptera</taxon>
        <taxon>Endopterygota</taxon>
        <taxon>Hymenoptera</taxon>
        <taxon>Apocrita</taxon>
        <taxon>Proctotrupomorpha</taxon>
        <taxon>Chalcidoidea</taxon>
        <taxon>Pteromalidae</taxon>
        <taxon>Pteromalinae</taxon>
        <taxon>Nasonia</taxon>
    </lineage>
</organism>
<feature type="domain" description="Fibronectin type-III" evidence="5">
    <location>
        <begin position="47"/>
        <end position="142"/>
    </location>
</feature>
<feature type="region of interest" description="Disordered" evidence="2">
    <location>
        <begin position="774"/>
        <end position="816"/>
    </location>
</feature>
<dbReference type="GO" id="GO:0004725">
    <property type="term" value="F:protein tyrosine phosphatase activity"/>
    <property type="evidence" value="ECO:0007669"/>
    <property type="project" value="UniProtKB-EC"/>
</dbReference>
<dbReference type="Pfam" id="PF18861">
    <property type="entry name" value="PTP_tm"/>
    <property type="match status" value="1"/>
</dbReference>
<evidence type="ECO:0000259" key="5">
    <source>
        <dbReference type="PROSITE" id="PS50853"/>
    </source>
</evidence>
<feature type="compositionally biased region" description="Polar residues" evidence="2">
    <location>
        <begin position="797"/>
        <end position="808"/>
    </location>
</feature>
<keyword evidence="7" id="KW-1185">Reference proteome</keyword>
<feature type="signal peptide" evidence="4">
    <location>
        <begin position="1"/>
        <end position="22"/>
    </location>
</feature>
<proteinExistence type="predicted"/>
<keyword evidence="3" id="KW-0812">Transmembrane</keyword>
<dbReference type="PROSITE" id="PS50853">
    <property type="entry name" value="FN3"/>
    <property type="match status" value="2"/>
</dbReference>
<dbReference type="SUPFAM" id="SSF49265">
    <property type="entry name" value="Fibronectin type III"/>
    <property type="match status" value="3"/>
</dbReference>
<keyword evidence="3" id="KW-0472">Membrane</keyword>
<evidence type="ECO:0000313" key="6">
    <source>
        <dbReference type="EnsemblMetazoa" id="XP_003424300"/>
    </source>
</evidence>
<dbReference type="InterPro" id="IPR050713">
    <property type="entry name" value="RTP_Phos/Ushers"/>
</dbReference>
<keyword evidence="4" id="KW-0732">Signal</keyword>
<sequence length="816" mass="92757">MLRRKVWAIICISQFFCVFCRGDLSNKYLYLNETSAEDTSLDNESIVIEDLKIVKASADSLTVSWSANHENLTSYLIQWFKDDEFVGNASKIFSFQDKIEFTIESLEACIIYNITVTPQTIFDIDNDASESVIGKTASTQPDAPLIQSASPGKINDALMLNVSWKVPKVGRYCIKHYLVRAEAQIHNLKHFVTQNTPNTSIVLPDLHACTSYKVIVKAIDRNDGKGLESSIQAKPTLDKVTIAPKLVNSINVPPFISTRTTITLNWNVLDQKNNCSIDSVWTDCNYSYTEGYGFEVKERGTTNVTTHGQNPRIVRLLVQDLSPFTKYICWGWTINSAGWSRFGMPVPVFTKEDVPSAPENFRHLENTQFTFAWDAPKSMPGQLQKYKLTTSWKPLYPVPDFCNVTRRAVMENIRPTANNYTWKGGEGYSEYTANIEARTDAGWGSKSESITFLSGQKGVPDKVTNLDCETRLRKNDSNALETILSWNLPCSLKGRLKQFELRVFGSRPHSENHVISSLILIQDIDGLRKNKKFSYNFGELRPQYSYIFSVSAAIHGTDEKGEVAKFDTEYPAGIPPQPNKTYIKSITLNPNKIQRTPTSFEILLPLFSHENGNVQYYAILVSQLGFNKEQRNMRFDSKNGDWPDVASWRESMERDFKLPYQASEPRWSPYPNHILDYGSIQAVKIVIGDDITCKDVSMTTKGRLYCNGPLKPDTWYEVRMRAFTYGGYADSAPFKVKTDAEMSVGMIIGIVIGILLIGIIVALLLAWKSHAKRKEKKSTEQEENDQDRNRNRRLTMNMHSHSYENSAARTRRRYEQ</sequence>
<feature type="domain" description="Fibronectin type-III" evidence="5">
    <location>
        <begin position="354"/>
        <end position="457"/>
    </location>
</feature>
<dbReference type="InterPro" id="IPR041201">
    <property type="entry name" value="PTPRJ_TM"/>
</dbReference>
<dbReference type="InterPro" id="IPR013783">
    <property type="entry name" value="Ig-like_fold"/>
</dbReference>
<dbReference type="InterPro" id="IPR003961">
    <property type="entry name" value="FN3_dom"/>
</dbReference>
<dbReference type="AlphaFoldDB" id="A0A7M7GDF6"/>
<dbReference type="Pfam" id="PF00041">
    <property type="entry name" value="fn3"/>
    <property type="match status" value="2"/>
</dbReference>
<dbReference type="GO" id="GO:0016020">
    <property type="term" value="C:membrane"/>
    <property type="evidence" value="ECO:0007669"/>
    <property type="project" value="UniProtKB-SubCell"/>
</dbReference>
<dbReference type="PANTHER" id="PTHR46957">
    <property type="entry name" value="CYTOKINE RECEPTOR"/>
    <property type="match status" value="1"/>
</dbReference>
<dbReference type="InParanoid" id="A0A7M7GDF6"/>
<dbReference type="Gene3D" id="2.60.40.10">
    <property type="entry name" value="Immunoglobulins"/>
    <property type="match status" value="4"/>
</dbReference>
<evidence type="ECO:0000313" key="7">
    <source>
        <dbReference type="Proteomes" id="UP000002358"/>
    </source>
</evidence>
<dbReference type="EC" id="3.1.3.48" evidence="1"/>